<evidence type="ECO:0000313" key="3">
    <source>
        <dbReference type="Proteomes" id="UP001372338"/>
    </source>
</evidence>
<feature type="region of interest" description="Disordered" evidence="1">
    <location>
        <begin position="88"/>
        <end position="165"/>
    </location>
</feature>
<reference evidence="2 3" key="1">
    <citation type="submission" date="2024-01" db="EMBL/GenBank/DDBJ databases">
        <title>The genomes of 5 underutilized Papilionoideae crops provide insights into root nodulation and disease resistanc.</title>
        <authorList>
            <person name="Yuan L."/>
        </authorList>
    </citation>
    <scope>NUCLEOTIDE SEQUENCE [LARGE SCALE GENOMIC DNA]</scope>
    <source>
        <strain evidence="2">ZHUSHIDOU_FW_LH</strain>
        <tissue evidence="2">Leaf</tissue>
    </source>
</reference>
<name>A0AAN9HUD3_CROPI</name>
<keyword evidence="3" id="KW-1185">Reference proteome</keyword>
<dbReference type="AlphaFoldDB" id="A0AAN9HUD3"/>
<organism evidence="2 3">
    <name type="scientific">Crotalaria pallida</name>
    <name type="common">Smooth rattlebox</name>
    <name type="synonym">Crotalaria striata</name>
    <dbReference type="NCBI Taxonomy" id="3830"/>
    <lineage>
        <taxon>Eukaryota</taxon>
        <taxon>Viridiplantae</taxon>
        <taxon>Streptophyta</taxon>
        <taxon>Embryophyta</taxon>
        <taxon>Tracheophyta</taxon>
        <taxon>Spermatophyta</taxon>
        <taxon>Magnoliopsida</taxon>
        <taxon>eudicotyledons</taxon>
        <taxon>Gunneridae</taxon>
        <taxon>Pentapetalae</taxon>
        <taxon>rosids</taxon>
        <taxon>fabids</taxon>
        <taxon>Fabales</taxon>
        <taxon>Fabaceae</taxon>
        <taxon>Papilionoideae</taxon>
        <taxon>50 kb inversion clade</taxon>
        <taxon>genistoids sensu lato</taxon>
        <taxon>core genistoids</taxon>
        <taxon>Crotalarieae</taxon>
        <taxon>Crotalaria</taxon>
    </lineage>
</organism>
<sequence>MSKETLVLSGILQRWNQGRSLLFLALKLLGLRLQKVQKLMVHLVYIIDIDIDSKKFDMVIRQTFIPTALLLLLLVKNPKTKTFTLIRSSQRQRSPFSIPPALRFSPSSPATADALPPVLTLQPSYGRRSPSGSHPPAQPPPFLQRAGINNDKNPPSPKTNAKAHL</sequence>
<dbReference type="EMBL" id="JAYWIO010000006">
    <property type="protein sequence ID" value="KAK7256538.1"/>
    <property type="molecule type" value="Genomic_DNA"/>
</dbReference>
<proteinExistence type="predicted"/>
<comment type="caution">
    <text evidence="2">The sequence shown here is derived from an EMBL/GenBank/DDBJ whole genome shotgun (WGS) entry which is preliminary data.</text>
</comment>
<gene>
    <name evidence="2" type="ORF">RIF29_29991</name>
</gene>
<dbReference type="Proteomes" id="UP001372338">
    <property type="component" value="Unassembled WGS sequence"/>
</dbReference>
<evidence type="ECO:0000256" key="1">
    <source>
        <dbReference type="SAM" id="MobiDB-lite"/>
    </source>
</evidence>
<evidence type="ECO:0000313" key="2">
    <source>
        <dbReference type="EMBL" id="KAK7256538.1"/>
    </source>
</evidence>
<accession>A0AAN9HUD3</accession>
<protein>
    <submittedName>
        <fullName evidence="2">Uncharacterized protein</fullName>
    </submittedName>
</protein>